<dbReference type="SUPFAM" id="SSF53474">
    <property type="entry name" value="alpha/beta-Hydrolases"/>
    <property type="match status" value="1"/>
</dbReference>
<evidence type="ECO:0000256" key="2">
    <source>
        <dbReference type="ARBA" id="ARBA00022729"/>
    </source>
</evidence>
<evidence type="ECO:0000313" key="7">
    <source>
        <dbReference type="EMBL" id="GGO94240.1"/>
    </source>
</evidence>
<feature type="domain" description="AB hydrolase-1" evidence="5">
    <location>
        <begin position="132"/>
        <end position="299"/>
    </location>
</feature>
<dbReference type="Proteomes" id="UP000641932">
    <property type="component" value="Unassembled WGS sequence"/>
</dbReference>
<evidence type="ECO:0000256" key="4">
    <source>
        <dbReference type="SAM" id="Phobius"/>
    </source>
</evidence>
<evidence type="ECO:0000259" key="6">
    <source>
        <dbReference type="Pfam" id="PF08386"/>
    </source>
</evidence>
<keyword evidence="8" id="KW-1185">Reference proteome</keyword>
<evidence type="ECO:0000259" key="5">
    <source>
        <dbReference type="Pfam" id="PF00561"/>
    </source>
</evidence>
<keyword evidence="4" id="KW-0472">Membrane</keyword>
<name>A0A918E0D3_9ACTN</name>
<evidence type="ECO:0000313" key="8">
    <source>
        <dbReference type="Proteomes" id="UP000641932"/>
    </source>
</evidence>
<keyword evidence="4" id="KW-1133">Transmembrane helix</keyword>
<feature type="transmembrane region" description="Helical" evidence="4">
    <location>
        <begin position="35"/>
        <end position="56"/>
    </location>
</feature>
<dbReference type="InterPro" id="IPR051601">
    <property type="entry name" value="Serine_prot/Carboxylest_S33"/>
</dbReference>
<dbReference type="InterPro" id="IPR013595">
    <property type="entry name" value="Pept_S33_TAP-like_C"/>
</dbReference>
<comment type="caution">
    <text evidence="7">The sequence shown here is derived from an EMBL/GenBank/DDBJ whole genome shotgun (WGS) entry which is preliminary data.</text>
</comment>
<dbReference type="InterPro" id="IPR029058">
    <property type="entry name" value="AB_hydrolase_fold"/>
</dbReference>
<keyword evidence="3 7" id="KW-0378">Hydrolase</keyword>
<feature type="domain" description="Peptidase S33 tripeptidyl aminopeptidase-like C-terminal" evidence="6">
    <location>
        <begin position="413"/>
        <end position="515"/>
    </location>
</feature>
<gene>
    <name evidence="7" type="ORF">GCM10012280_48630</name>
</gene>
<keyword evidence="2" id="KW-0732">Signal</keyword>
<dbReference type="EMBL" id="BMMS01000022">
    <property type="protein sequence ID" value="GGO94240.1"/>
    <property type="molecule type" value="Genomic_DNA"/>
</dbReference>
<protein>
    <submittedName>
        <fullName evidence="7">Hydrolase</fullName>
    </submittedName>
</protein>
<dbReference type="AlphaFoldDB" id="A0A918E0D3"/>
<dbReference type="InterPro" id="IPR000073">
    <property type="entry name" value="AB_hydrolase_1"/>
</dbReference>
<proteinExistence type="inferred from homology"/>
<accession>A0A918E0D3</accession>
<evidence type="ECO:0000256" key="1">
    <source>
        <dbReference type="ARBA" id="ARBA00010088"/>
    </source>
</evidence>
<reference evidence="7" key="1">
    <citation type="journal article" date="2014" name="Int. J. Syst. Evol. Microbiol.">
        <title>Complete genome sequence of Corynebacterium casei LMG S-19264T (=DSM 44701T), isolated from a smear-ripened cheese.</title>
        <authorList>
            <consortium name="US DOE Joint Genome Institute (JGI-PGF)"/>
            <person name="Walter F."/>
            <person name="Albersmeier A."/>
            <person name="Kalinowski J."/>
            <person name="Ruckert C."/>
        </authorList>
    </citation>
    <scope>NUCLEOTIDE SEQUENCE</scope>
    <source>
        <strain evidence="7">CGMCC 4.7201</strain>
    </source>
</reference>
<organism evidence="7 8">
    <name type="scientific">Wenjunlia tyrosinilytica</name>
    <dbReference type="NCBI Taxonomy" id="1544741"/>
    <lineage>
        <taxon>Bacteria</taxon>
        <taxon>Bacillati</taxon>
        <taxon>Actinomycetota</taxon>
        <taxon>Actinomycetes</taxon>
        <taxon>Kitasatosporales</taxon>
        <taxon>Streptomycetaceae</taxon>
        <taxon>Wenjunlia</taxon>
    </lineage>
</organism>
<comment type="similarity">
    <text evidence="1">Belongs to the peptidase S33 family.</text>
</comment>
<dbReference type="Gene3D" id="3.40.50.1820">
    <property type="entry name" value="alpha/beta hydrolase"/>
    <property type="match status" value="1"/>
</dbReference>
<dbReference type="Pfam" id="PF08386">
    <property type="entry name" value="Abhydrolase_4"/>
    <property type="match status" value="1"/>
</dbReference>
<reference evidence="7" key="2">
    <citation type="submission" date="2020-09" db="EMBL/GenBank/DDBJ databases">
        <authorList>
            <person name="Sun Q."/>
            <person name="Zhou Y."/>
        </authorList>
    </citation>
    <scope>NUCLEOTIDE SEQUENCE</scope>
    <source>
        <strain evidence="7">CGMCC 4.7201</strain>
    </source>
</reference>
<keyword evidence="4" id="KW-0812">Transmembrane</keyword>
<sequence length="521" mass="56294">MSGCLAALRCPWSAANDREEAPVLSRPTTPARRRLRFAAVLTALTALAAVFTAPSASSTPQAGHRTRVPRLAWADCGDGFECATARVPLGRTGESAELALTRIPARDRAHRVGTLFVNGGLHAGNGGDLLRYRLAAFTALADRFDVVGVDPRGQSHSTPSAHCMTFEEERGIEAPLAAYPTVADRPDKVTEADALTSACARNSSRALLEHMSTSDAADDLDLLRRAVGDDKLSYLGMSYGTVLGQMYAARYPGKVRAMVLDGAIHASGYVSRPLRFDREQLAASERSLSRFFGWCERTPSLCAFGGGHPAQAFDRLIDKLEDNRRAHPGRHDVLTGGLLLTQAIGGMIDPQGWPGFSQYLAHLDSQTLPTVEPPTGEDYLTAQQLAFSCLDREIPTDLRTHDRHFEAAARVSPHFGRVYGYGELKCARWPVRPTERFDGPWRYTGSGRVLVIGVDGDPLTPLTWAERVTHEMGRARLLSVDGNGHTAFGRGGTCVDAAITDYLTSGLLPRVGAHCALPDPA</sequence>
<dbReference type="GO" id="GO:0016787">
    <property type="term" value="F:hydrolase activity"/>
    <property type="evidence" value="ECO:0007669"/>
    <property type="project" value="UniProtKB-KW"/>
</dbReference>
<dbReference type="PANTHER" id="PTHR43248">
    <property type="entry name" value="2-SUCCINYL-6-HYDROXY-2,4-CYCLOHEXADIENE-1-CARBOXYLATE SYNTHASE"/>
    <property type="match status" value="1"/>
</dbReference>
<dbReference type="PANTHER" id="PTHR43248:SF29">
    <property type="entry name" value="TRIPEPTIDYL AMINOPEPTIDASE"/>
    <property type="match status" value="1"/>
</dbReference>
<dbReference type="Pfam" id="PF00561">
    <property type="entry name" value="Abhydrolase_1"/>
    <property type="match status" value="1"/>
</dbReference>
<evidence type="ECO:0000256" key="3">
    <source>
        <dbReference type="ARBA" id="ARBA00022801"/>
    </source>
</evidence>